<keyword evidence="3" id="KW-1185">Reference proteome</keyword>
<dbReference type="EMBL" id="JADAQX010000183">
    <property type="protein sequence ID" value="KAF8821417.1"/>
    <property type="molecule type" value="Genomic_DNA"/>
</dbReference>
<feature type="non-terminal residue" evidence="2">
    <location>
        <position position="1"/>
    </location>
</feature>
<feature type="region of interest" description="Disordered" evidence="1">
    <location>
        <begin position="222"/>
        <end position="255"/>
    </location>
</feature>
<name>A0ABQ7JBN5_9APIC</name>
<gene>
    <name evidence="2" type="ORF">IE077_002074</name>
</gene>
<sequence length="362" mass="40530">GYFRVMWWEGEIGNRRRREKIFPRRLYKELESAEEAARKFADSINQKLAASRETASPVIDIDMEQTPSTLSTSSIPDPQSPLLLRSSHTLSTEERMGMLEWYPGMAIPLGNRGRDALRKALNKKRNQNSEKCDRLLSEYNLSVPKNSSFGYFTLSKLLHAAKLLDLWPLARSFCFQFCQKAGFHVEWIAEMRNKGVPATFQNLQQRRKREIHSKVRQKKAFLSQTPAVSRPDLPSHISKESFQSPPYGLSKATSSHTEAAPSGLCTATKWGASISTADTKAISPYPCRSSTASTGASNSAFPFSSFATTFTRASDSTVSFQSLTPPFEEFHDWTNLAEGAVQEQLKPFVFPGIAHFGCNLSV</sequence>
<protein>
    <recommendedName>
        <fullName evidence="4">AP2/ERF domain-containing protein</fullName>
    </recommendedName>
</protein>
<evidence type="ECO:0000256" key="1">
    <source>
        <dbReference type="SAM" id="MobiDB-lite"/>
    </source>
</evidence>
<organism evidence="2 3">
    <name type="scientific">Cardiosporidium cionae</name>
    <dbReference type="NCBI Taxonomy" id="476202"/>
    <lineage>
        <taxon>Eukaryota</taxon>
        <taxon>Sar</taxon>
        <taxon>Alveolata</taxon>
        <taxon>Apicomplexa</taxon>
        <taxon>Aconoidasida</taxon>
        <taxon>Nephromycida</taxon>
        <taxon>Cardiosporidium</taxon>
    </lineage>
</organism>
<evidence type="ECO:0008006" key="4">
    <source>
        <dbReference type="Google" id="ProtNLM"/>
    </source>
</evidence>
<evidence type="ECO:0000313" key="2">
    <source>
        <dbReference type="EMBL" id="KAF8821417.1"/>
    </source>
</evidence>
<reference evidence="2 3" key="1">
    <citation type="journal article" date="2020" name="bioRxiv">
        <title>Metabolic contributions of an alphaproteobacterial endosymbiont in the apicomplexan Cardiosporidium cionae.</title>
        <authorList>
            <person name="Hunter E.S."/>
            <person name="Paight C.J."/>
            <person name="Lane C.E."/>
        </authorList>
    </citation>
    <scope>NUCLEOTIDE SEQUENCE [LARGE SCALE GENOMIC DNA]</scope>
    <source>
        <strain evidence="2">ESH_2018</strain>
    </source>
</reference>
<accession>A0ABQ7JBN5</accession>
<comment type="caution">
    <text evidence="2">The sequence shown here is derived from an EMBL/GenBank/DDBJ whole genome shotgun (WGS) entry which is preliminary data.</text>
</comment>
<dbReference type="Proteomes" id="UP000823046">
    <property type="component" value="Unassembled WGS sequence"/>
</dbReference>
<evidence type="ECO:0000313" key="3">
    <source>
        <dbReference type="Proteomes" id="UP000823046"/>
    </source>
</evidence>
<proteinExistence type="predicted"/>